<evidence type="ECO:0000256" key="5">
    <source>
        <dbReference type="ARBA" id="ARBA00022519"/>
    </source>
</evidence>
<evidence type="ECO:0000256" key="8">
    <source>
        <dbReference type="ARBA" id="ARBA00022989"/>
    </source>
</evidence>
<dbReference type="InterPro" id="IPR049179">
    <property type="entry name" value="T2SSK_SAM-like_2nd"/>
</dbReference>
<evidence type="ECO:0000256" key="1">
    <source>
        <dbReference type="ARBA" id="ARBA00004533"/>
    </source>
</evidence>
<evidence type="ECO:0000256" key="4">
    <source>
        <dbReference type="ARBA" id="ARBA00022475"/>
    </source>
</evidence>
<evidence type="ECO:0000259" key="11">
    <source>
        <dbReference type="Pfam" id="PF03934"/>
    </source>
</evidence>
<keyword evidence="4 10" id="KW-1003">Cell membrane</keyword>
<dbReference type="PIRSF" id="PIRSF002786">
    <property type="entry name" value="XcpX"/>
    <property type="match status" value="1"/>
</dbReference>
<accession>A0A840YX99</accession>
<keyword evidence="6" id="KW-0812">Transmembrane</keyword>
<dbReference type="Pfam" id="PF21687">
    <property type="entry name" value="T2SSK_1st"/>
    <property type="match status" value="1"/>
</dbReference>
<keyword evidence="9 10" id="KW-0472">Membrane</keyword>
<feature type="domain" description="T2SS protein K first SAM-like" evidence="12">
    <location>
        <begin position="105"/>
        <end position="214"/>
    </location>
</feature>
<dbReference type="SUPFAM" id="SSF158544">
    <property type="entry name" value="GspK insert domain-like"/>
    <property type="match status" value="2"/>
</dbReference>
<evidence type="ECO:0000256" key="2">
    <source>
        <dbReference type="ARBA" id="ARBA00007246"/>
    </source>
</evidence>
<sequence length="328" mass="34259">MIGKRNERGMALLTVLLLVSVMAVIAATALDRLTLATRLAGNAVTLGQARAWLGTAELLTTTRLDDMLAANLSQTTLDASWLGQPRTIALPDGAVVTATLTDGGNCFNLNSLVSEKQPGVYGTRATGVAQFIALMEALGIGQGVAVNVAGAAADWIDSDDVAGPSGAEDAAYAGREGGGLAASRPMADKSELRGVAGVTPKLYATLEPWICALPVTDLSPINVNTLLPAQAPLLTMLAPDQISPGLARAQLSSRPAGGYGSVYRFWNSPMLARLDIPRGVAAQVQVKTDWFDLDARVGSGGLDVSEQALVDARKQPVMIARRQWTSVR</sequence>
<dbReference type="GO" id="GO:0009306">
    <property type="term" value="P:protein secretion"/>
    <property type="evidence" value="ECO:0007669"/>
    <property type="project" value="InterPro"/>
</dbReference>
<evidence type="ECO:0000256" key="9">
    <source>
        <dbReference type="ARBA" id="ARBA00023136"/>
    </source>
</evidence>
<dbReference type="GO" id="GO:0005886">
    <property type="term" value="C:plasma membrane"/>
    <property type="evidence" value="ECO:0007669"/>
    <property type="project" value="UniProtKB-SubCell"/>
</dbReference>
<dbReference type="Proteomes" id="UP000554342">
    <property type="component" value="Unassembled WGS sequence"/>
</dbReference>
<proteinExistence type="inferred from homology"/>
<comment type="caution">
    <text evidence="13">The sequence shown here is derived from an EMBL/GenBank/DDBJ whole genome shotgun (WGS) entry which is preliminary data.</text>
</comment>
<dbReference type="RefSeq" id="WP_184001946.1">
    <property type="nucleotide sequence ID" value="NZ_BAABIF010000004.1"/>
</dbReference>
<dbReference type="NCBIfam" id="NF037980">
    <property type="entry name" value="T2SS_GspK"/>
    <property type="match status" value="1"/>
</dbReference>
<dbReference type="Pfam" id="PF03934">
    <property type="entry name" value="T2SSK"/>
    <property type="match status" value="1"/>
</dbReference>
<dbReference type="Gene3D" id="3.30.1300.30">
    <property type="entry name" value="GSPII I/J protein-like"/>
    <property type="match status" value="1"/>
</dbReference>
<organism evidence="13 14">
    <name type="scientific">Stakelama sediminis</name>
    <dbReference type="NCBI Taxonomy" id="463200"/>
    <lineage>
        <taxon>Bacteria</taxon>
        <taxon>Pseudomonadati</taxon>
        <taxon>Pseudomonadota</taxon>
        <taxon>Alphaproteobacteria</taxon>
        <taxon>Sphingomonadales</taxon>
        <taxon>Sphingomonadaceae</taxon>
        <taxon>Stakelama</taxon>
    </lineage>
</organism>
<keyword evidence="8" id="KW-1133">Transmembrane helix</keyword>
<dbReference type="InterPro" id="IPR005628">
    <property type="entry name" value="GspK"/>
</dbReference>
<keyword evidence="3 10" id="KW-0813">Transport</keyword>
<dbReference type="PANTHER" id="PTHR38831">
    <property type="entry name" value="TYPE II SECRETION SYSTEM PROTEIN K"/>
    <property type="match status" value="1"/>
</dbReference>
<evidence type="ECO:0000313" key="14">
    <source>
        <dbReference type="Proteomes" id="UP000554342"/>
    </source>
</evidence>
<evidence type="ECO:0000313" key="13">
    <source>
        <dbReference type="EMBL" id="MBB5718288.1"/>
    </source>
</evidence>
<comment type="similarity">
    <text evidence="2 10">Belongs to the GSP K family.</text>
</comment>
<keyword evidence="7" id="KW-0653">Protein transport</keyword>
<dbReference type="InterPro" id="IPR049031">
    <property type="entry name" value="T2SSK_SAM-like_1st"/>
</dbReference>
<protein>
    <recommendedName>
        <fullName evidence="10">Type II secretion system protein K</fullName>
    </recommendedName>
</protein>
<dbReference type="Gene3D" id="1.10.40.60">
    <property type="entry name" value="EpsJ-like"/>
    <property type="match status" value="2"/>
</dbReference>
<dbReference type="InterPro" id="IPR038072">
    <property type="entry name" value="GspK_central_sf"/>
</dbReference>
<evidence type="ECO:0000256" key="3">
    <source>
        <dbReference type="ARBA" id="ARBA00022448"/>
    </source>
</evidence>
<dbReference type="PANTHER" id="PTHR38831:SF1">
    <property type="entry name" value="TYPE II SECRETION SYSTEM PROTEIN K-RELATED"/>
    <property type="match status" value="1"/>
</dbReference>
<reference evidence="13 14" key="1">
    <citation type="submission" date="2020-08" db="EMBL/GenBank/DDBJ databases">
        <title>Genomic Encyclopedia of Type Strains, Phase IV (KMG-IV): sequencing the most valuable type-strain genomes for metagenomic binning, comparative biology and taxonomic classification.</title>
        <authorList>
            <person name="Goeker M."/>
        </authorList>
    </citation>
    <scope>NUCLEOTIDE SEQUENCE [LARGE SCALE GENOMIC DNA]</scope>
    <source>
        <strain evidence="13 14">DSM 27203</strain>
    </source>
</reference>
<feature type="domain" description="T2SS protein K second SAM-like" evidence="11">
    <location>
        <begin position="221"/>
        <end position="284"/>
    </location>
</feature>
<evidence type="ECO:0000259" key="12">
    <source>
        <dbReference type="Pfam" id="PF21687"/>
    </source>
</evidence>
<keyword evidence="5 10" id="KW-0997">Cell inner membrane</keyword>
<name>A0A840YX99_9SPHN</name>
<keyword evidence="14" id="KW-1185">Reference proteome</keyword>
<comment type="subcellular location">
    <subcellularLocation>
        <location evidence="1 10">Cell inner membrane</location>
    </subcellularLocation>
</comment>
<dbReference type="EMBL" id="JACIJI010000001">
    <property type="protein sequence ID" value="MBB5718288.1"/>
    <property type="molecule type" value="Genomic_DNA"/>
</dbReference>
<dbReference type="AlphaFoldDB" id="A0A840YX99"/>
<gene>
    <name evidence="13" type="ORF">FHR23_001195</name>
</gene>
<evidence type="ECO:0000256" key="7">
    <source>
        <dbReference type="ARBA" id="ARBA00022927"/>
    </source>
</evidence>
<evidence type="ECO:0000256" key="6">
    <source>
        <dbReference type="ARBA" id="ARBA00022692"/>
    </source>
</evidence>
<evidence type="ECO:0000256" key="10">
    <source>
        <dbReference type="PIRNR" id="PIRNR002786"/>
    </source>
</evidence>